<keyword evidence="8" id="KW-0458">Lysosome</keyword>
<keyword evidence="5" id="KW-0378">Hydrolase</keyword>
<evidence type="ECO:0000256" key="6">
    <source>
        <dbReference type="ARBA" id="ARBA00023136"/>
    </source>
</evidence>
<evidence type="ECO:0000256" key="3">
    <source>
        <dbReference type="ARBA" id="ARBA00022525"/>
    </source>
</evidence>
<name>A0A8J5YU57_9ROSI</name>
<dbReference type="InterPro" id="IPR017853">
    <property type="entry name" value="GH"/>
</dbReference>
<evidence type="ECO:0000313" key="13">
    <source>
        <dbReference type="Proteomes" id="UP000701853"/>
    </source>
</evidence>
<dbReference type="PANTHER" id="PTHR14363:SF13">
    <property type="entry name" value="OS07G0598400 PROTEIN"/>
    <property type="match status" value="1"/>
</dbReference>
<protein>
    <recommendedName>
        <fullName evidence="14">Heparanase-like protein 2</fullName>
    </recommendedName>
</protein>
<organism evidence="12 13">
    <name type="scientific">Gossypium anomalum</name>
    <dbReference type="NCBI Taxonomy" id="47600"/>
    <lineage>
        <taxon>Eukaryota</taxon>
        <taxon>Viridiplantae</taxon>
        <taxon>Streptophyta</taxon>
        <taxon>Embryophyta</taxon>
        <taxon>Tracheophyta</taxon>
        <taxon>Spermatophyta</taxon>
        <taxon>Magnoliopsida</taxon>
        <taxon>eudicotyledons</taxon>
        <taxon>Gunneridae</taxon>
        <taxon>Pentapetalae</taxon>
        <taxon>rosids</taxon>
        <taxon>malvids</taxon>
        <taxon>Malvales</taxon>
        <taxon>Malvaceae</taxon>
        <taxon>Malvoideae</taxon>
        <taxon>Gossypium</taxon>
    </lineage>
</organism>
<evidence type="ECO:0000256" key="11">
    <source>
        <dbReference type="SAM" id="SignalP"/>
    </source>
</evidence>
<feature type="signal peptide" evidence="11">
    <location>
        <begin position="1"/>
        <end position="21"/>
    </location>
</feature>
<keyword evidence="6" id="KW-0472">Membrane</keyword>
<reference evidence="12 13" key="1">
    <citation type="journal article" date="2021" name="bioRxiv">
        <title>The Gossypium anomalum genome as a resource for cotton improvement and evolutionary analysis of hybrid incompatibility.</title>
        <authorList>
            <person name="Grover C.E."/>
            <person name="Yuan D."/>
            <person name="Arick M.A."/>
            <person name="Miller E.R."/>
            <person name="Hu G."/>
            <person name="Peterson D.G."/>
            <person name="Wendel J.F."/>
            <person name="Udall J.A."/>
        </authorList>
    </citation>
    <scope>NUCLEOTIDE SEQUENCE [LARGE SCALE GENOMIC DNA]</scope>
    <source>
        <strain evidence="12">JFW-Udall</strain>
        <tissue evidence="12">Leaf</tissue>
    </source>
</reference>
<dbReference type="PANTHER" id="PTHR14363">
    <property type="entry name" value="HEPARANASE-RELATED"/>
    <property type="match status" value="1"/>
</dbReference>
<proteinExistence type="inferred from homology"/>
<feature type="chain" id="PRO_5035215136" description="Heparanase-like protein 2" evidence="11">
    <location>
        <begin position="22"/>
        <end position="848"/>
    </location>
</feature>
<dbReference type="GO" id="GO:0005765">
    <property type="term" value="C:lysosomal membrane"/>
    <property type="evidence" value="ECO:0007669"/>
    <property type="project" value="UniProtKB-SubCell"/>
</dbReference>
<comment type="subcellular location">
    <subcellularLocation>
        <location evidence="9">Lysosome membrane</location>
        <topology evidence="9">Peripheral membrane protein</topology>
    </subcellularLocation>
    <subcellularLocation>
        <location evidence="1">Secreted</location>
    </subcellularLocation>
</comment>
<keyword evidence="4 11" id="KW-0732">Signal</keyword>
<dbReference type="FunFam" id="3.20.20.80:FF:000023">
    <property type="entry name" value="heparanase-like protein 3"/>
    <property type="match status" value="1"/>
</dbReference>
<comment type="similarity">
    <text evidence="2">Belongs to the glycosyl hydrolase 79 family.</text>
</comment>
<gene>
    <name evidence="12" type="ORF">CXB51_024370</name>
</gene>
<dbReference type="SUPFAM" id="SSF51445">
    <property type="entry name" value="(Trans)glycosidases"/>
    <property type="match status" value="2"/>
</dbReference>
<dbReference type="OrthoDB" id="726732at2759"/>
<keyword evidence="3" id="KW-0964">Secreted</keyword>
<dbReference type="EMBL" id="JAHUZN010000009">
    <property type="protein sequence ID" value="KAG8482605.1"/>
    <property type="molecule type" value="Genomic_DNA"/>
</dbReference>
<dbReference type="GO" id="GO:0009505">
    <property type="term" value="C:plant-type cell wall"/>
    <property type="evidence" value="ECO:0007669"/>
    <property type="project" value="TreeGrafter"/>
</dbReference>
<dbReference type="GO" id="GO:0004566">
    <property type="term" value="F:beta-glucuronidase activity"/>
    <property type="evidence" value="ECO:0007669"/>
    <property type="project" value="TreeGrafter"/>
</dbReference>
<keyword evidence="13" id="KW-1185">Reference proteome</keyword>
<comment type="caution">
    <text evidence="12">The sequence shown here is derived from an EMBL/GenBank/DDBJ whole genome shotgun (WGS) entry which is preliminary data.</text>
</comment>
<dbReference type="Proteomes" id="UP000701853">
    <property type="component" value="Chromosome 9"/>
</dbReference>
<evidence type="ECO:0000256" key="9">
    <source>
        <dbReference type="ARBA" id="ARBA00023765"/>
    </source>
</evidence>
<evidence type="ECO:0000256" key="4">
    <source>
        <dbReference type="ARBA" id="ARBA00022729"/>
    </source>
</evidence>
<evidence type="ECO:0008006" key="14">
    <source>
        <dbReference type="Google" id="ProtNLM"/>
    </source>
</evidence>
<evidence type="ECO:0000256" key="2">
    <source>
        <dbReference type="ARBA" id="ARBA00009800"/>
    </source>
</evidence>
<evidence type="ECO:0000256" key="5">
    <source>
        <dbReference type="ARBA" id="ARBA00022801"/>
    </source>
</evidence>
<evidence type="ECO:0000256" key="7">
    <source>
        <dbReference type="ARBA" id="ARBA00023180"/>
    </source>
</evidence>
<evidence type="ECO:0000256" key="10">
    <source>
        <dbReference type="ARBA" id="ARBA00055929"/>
    </source>
</evidence>
<evidence type="ECO:0000313" key="12">
    <source>
        <dbReference type="EMBL" id="KAG8482605.1"/>
    </source>
</evidence>
<dbReference type="Pfam" id="PF03662">
    <property type="entry name" value="Glyco_hydro_79n"/>
    <property type="match status" value="4"/>
</dbReference>
<dbReference type="AlphaFoldDB" id="A0A8J5YU57"/>
<keyword evidence="7" id="KW-0325">Glycoprotein</keyword>
<accession>A0A8J5YU57</accession>
<dbReference type="InterPro" id="IPR005199">
    <property type="entry name" value="Glyco_hydro_79"/>
</dbReference>
<dbReference type="GO" id="GO:0005576">
    <property type="term" value="C:extracellular region"/>
    <property type="evidence" value="ECO:0007669"/>
    <property type="project" value="UniProtKB-SubCell"/>
</dbReference>
<sequence length="848" mass="94188">MDLKCIFSLAILVSQISLSSTQNVNVVIQGATSIAERDDNSICATLDWWPTEKCNYNQCPWGKAGLLNLDLKKKGLINAIKAFNPLIIKVGGSLQDQVVYGVGGVTNCPNFMKNEDSLFGFSQGCLPMERWDELNKIFNQTGVKVTFGLNALLGRNRSQIEKGLWVGDWQSQNARDFMKYTISRGYKVDSYEFGNQLSGAGMGASVEAEQYGKDIVVLKKLVKELHPDPKTQPKVLGPSGYYDEKWFNFFLEVSGHDVVDGVTHHIYNLGPGDDPNMITKIQDPSYLNQVSRTYKGVLNIVNKFKPQSGAWVSESTGALHGGAKDLSPTFADGFWYLDQLGMASTYNHKVFCRQTLIGGNYALLNTTTSIPNPDYYDALLWHQLMGSTVLAVTQEPNPNLRVYAHCAKKKPGISIIFINLSKDSSFNVTLSNYEHQGRNLRSTDVAKPNFEFRGSKDREEYHLAALARNIQGQIVLLNDVPMVPTETFNIPAMEPKLANASTPISIAAHSIVYVTIRDFQAPACLSSLKIEIALRQPPHSDFISFSSTQNVNVVIQGATSIAETDDNFVCATLDWWPTEKCNYNQCPWGKAGLLNLDLKKKGLINAIKAFNPLRIKVGGSLQDQVGCLPMERWDELNKFFNQTRVKVTFGLNALLGRNRSQIEKGLWVGDWQLQNARDFMKYTISRGYKVDSYEFGNQLSRAGMGASVEAEQYGKDIVVLKKLVKELHLDPKTQPKVLGPSGYYEKKWFNSFLKVSGHDVVDGVTHHIYNLGPGAWVSESGGALHGGAKDLSPTFADGFWCLDQLGMASTYNHKVFCRQTLIGGNYALLNTTTSIPNPDYYGSVSSHR</sequence>
<evidence type="ECO:0000256" key="1">
    <source>
        <dbReference type="ARBA" id="ARBA00004613"/>
    </source>
</evidence>
<comment type="function">
    <text evidence="10">Endoglycosidase which is a cell surface and extracellular matrix-degrading enzyme. Cleaves heparan sulfate proteoglycans (HSPGs) into heparan sulfate side chains and core proteoglycans.</text>
</comment>
<dbReference type="Gene3D" id="3.20.20.80">
    <property type="entry name" value="Glycosidases"/>
    <property type="match status" value="2"/>
</dbReference>
<evidence type="ECO:0000256" key="8">
    <source>
        <dbReference type="ARBA" id="ARBA00023228"/>
    </source>
</evidence>